<keyword evidence="2" id="KW-0285">Flavoprotein</keyword>
<dbReference type="PANTHER" id="PTHR13789:SF311">
    <property type="entry name" value="HYDROXYLASE, PUTATIVE (AFU_ORTHOLOGUE AFUA_5G10180)-RELATED"/>
    <property type="match status" value="1"/>
</dbReference>
<dbReference type="GO" id="GO:0004497">
    <property type="term" value="F:monooxygenase activity"/>
    <property type="evidence" value="ECO:0007669"/>
    <property type="project" value="UniProtKB-KW"/>
</dbReference>
<dbReference type="EMBL" id="JAWDJX010000010">
    <property type="protein sequence ID" value="KAK3054806.1"/>
    <property type="molecule type" value="Genomic_DNA"/>
</dbReference>
<dbReference type="SUPFAM" id="SSF51905">
    <property type="entry name" value="FAD/NAD(P)-binding domain"/>
    <property type="match status" value="1"/>
</dbReference>
<dbReference type="Gene3D" id="3.50.50.60">
    <property type="entry name" value="FAD/NAD(P)-binding domain"/>
    <property type="match status" value="1"/>
</dbReference>
<evidence type="ECO:0000256" key="5">
    <source>
        <dbReference type="ARBA" id="ARBA00023033"/>
    </source>
</evidence>
<protein>
    <recommendedName>
        <fullName evidence="6">FAD-binding domain-containing protein</fullName>
    </recommendedName>
</protein>
<keyword evidence="8" id="KW-1185">Reference proteome</keyword>
<dbReference type="AlphaFoldDB" id="A0AAJ0DIW3"/>
<reference evidence="7" key="1">
    <citation type="submission" date="2023-04" db="EMBL/GenBank/DDBJ databases">
        <title>Black Yeasts Isolated from many extreme environments.</title>
        <authorList>
            <person name="Coleine C."/>
            <person name="Stajich J.E."/>
            <person name="Selbmann L."/>
        </authorList>
    </citation>
    <scope>NUCLEOTIDE SEQUENCE</scope>
    <source>
        <strain evidence="7">CCFEE 5312</strain>
    </source>
</reference>
<dbReference type="Pfam" id="PF01494">
    <property type="entry name" value="FAD_binding_3"/>
    <property type="match status" value="1"/>
</dbReference>
<evidence type="ECO:0000256" key="2">
    <source>
        <dbReference type="ARBA" id="ARBA00022630"/>
    </source>
</evidence>
<organism evidence="7 8">
    <name type="scientific">Extremus antarcticus</name>
    <dbReference type="NCBI Taxonomy" id="702011"/>
    <lineage>
        <taxon>Eukaryota</taxon>
        <taxon>Fungi</taxon>
        <taxon>Dikarya</taxon>
        <taxon>Ascomycota</taxon>
        <taxon>Pezizomycotina</taxon>
        <taxon>Dothideomycetes</taxon>
        <taxon>Dothideomycetidae</taxon>
        <taxon>Mycosphaerellales</taxon>
        <taxon>Extremaceae</taxon>
        <taxon>Extremus</taxon>
    </lineage>
</organism>
<dbReference type="Proteomes" id="UP001271007">
    <property type="component" value="Unassembled WGS sequence"/>
</dbReference>
<proteinExistence type="inferred from homology"/>
<dbReference type="PANTHER" id="PTHR13789">
    <property type="entry name" value="MONOOXYGENASE"/>
    <property type="match status" value="1"/>
</dbReference>
<evidence type="ECO:0000256" key="4">
    <source>
        <dbReference type="ARBA" id="ARBA00023002"/>
    </source>
</evidence>
<sequence>MRQAAQGTNDDGQHDGLHVAIVGAGIGGLTCAIACRRAVPPLEVTLLERTAEIVAIGAGIHIPSNAARILKHLGLLDKLKRAGGYEMDDFVLRRWEDGQPVVEKPLKGRVEREYGGQWIAIHRGDYQSVLLEEAVRLGVHVVTNAKVVSLETSSDSDQTVCLKDGRQIHADAVIGADGLWSVVRETVLQRKFEPLETGDLAYRVTFSSEQLNPVQSERLDDLLQQSNMQVWMGPGKHAGFYPLRDHTVYNLVLV</sequence>
<evidence type="ECO:0000256" key="3">
    <source>
        <dbReference type="ARBA" id="ARBA00022827"/>
    </source>
</evidence>
<comment type="caution">
    <text evidence="7">The sequence shown here is derived from an EMBL/GenBank/DDBJ whole genome shotgun (WGS) entry which is preliminary data.</text>
</comment>
<evidence type="ECO:0000256" key="1">
    <source>
        <dbReference type="ARBA" id="ARBA00007992"/>
    </source>
</evidence>
<dbReference type="InterPro" id="IPR036188">
    <property type="entry name" value="FAD/NAD-bd_sf"/>
</dbReference>
<name>A0AAJ0DIW3_9PEZI</name>
<keyword evidence="4" id="KW-0560">Oxidoreductase</keyword>
<comment type="similarity">
    <text evidence="1">Belongs to the paxM FAD-dependent monooxygenase family.</text>
</comment>
<evidence type="ECO:0000313" key="8">
    <source>
        <dbReference type="Proteomes" id="UP001271007"/>
    </source>
</evidence>
<keyword evidence="5" id="KW-0503">Monooxygenase</keyword>
<evidence type="ECO:0000313" key="7">
    <source>
        <dbReference type="EMBL" id="KAK3054806.1"/>
    </source>
</evidence>
<dbReference type="GO" id="GO:0071949">
    <property type="term" value="F:FAD binding"/>
    <property type="evidence" value="ECO:0007669"/>
    <property type="project" value="InterPro"/>
</dbReference>
<dbReference type="InterPro" id="IPR002938">
    <property type="entry name" value="FAD-bd"/>
</dbReference>
<feature type="domain" description="FAD-binding" evidence="6">
    <location>
        <begin position="18"/>
        <end position="229"/>
    </location>
</feature>
<gene>
    <name evidence="7" type="ORF">LTR09_003964</name>
</gene>
<keyword evidence="3" id="KW-0274">FAD</keyword>
<accession>A0AAJ0DIW3</accession>
<dbReference type="InterPro" id="IPR050493">
    <property type="entry name" value="FAD-dep_Monooxygenase_BioMet"/>
</dbReference>
<evidence type="ECO:0000259" key="6">
    <source>
        <dbReference type="Pfam" id="PF01494"/>
    </source>
</evidence>